<organism evidence="2 3">
    <name type="scientific">Solihabitans fulvus</name>
    <dbReference type="NCBI Taxonomy" id="1892852"/>
    <lineage>
        <taxon>Bacteria</taxon>
        <taxon>Bacillati</taxon>
        <taxon>Actinomycetota</taxon>
        <taxon>Actinomycetes</taxon>
        <taxon>Pseudonocardiales</taxon>
        <taxon>Pseudonocardiaceae</taxon>
        <taxon>Solihabitans</taxon>
    </lineage>
</organism>
<dbReference type="OrthoDB" id="4420885at2"/>
<dbReference type="RefSeq" id="WP_149848820.1">
    <property type="nucleotide sequence ID" value="NZ_VUOB01000011.1"/>
</dbReference>
<dbReference type="SUPFAM" id="SSF51735">
    <property type="entry name" value="NAD(P)-binding Rossmann-fold domains"/>
    <property type="match status" value="1"/>
</dbReference>
<dbReference type="InterPro" id="IPR036291">
    <property type="entry name" value="NAD(P)-bd_dom_sf"/>
</dbReference>
<accession>A0A5B2XKP6</accession>
<dbReference type="Proteomes" id="UP000323454">
    <property type="component" value="Unassembled WGS sequence"/>
</dbReference>
<dbReference type="PANTHER" id="PTHR43781">
    <property type="entry name" value="SACCHAROPINE DEHYDROGENASE"/>
    <property type="match status" value="1"/>
</dbReference>
<reference evidence="2 3" key="1">
    <citation type="submission" date="2019-09" db="EMBL/GenBank/DDBJ databases">
        <title>Goodfellowia gen. nov., a new genus of the Pseudonocardineae related to Actinoalloteichus, containing Goodfellowia coeruleoviolacea gen. nov., comb. nov. gen. nov., comb. nov.</title>
        <authorList>
            <person name="Labeda D."/>
        </authorList>
    </citation>
    <scope>NUCLEOTIDE SEQUENCE [LARGE SCALE GENOMIC DNA]</scope>
    <source>
        <strain evidence="2 3">AN110305</strain>
    </source>
</reference>
<dbReference type="Gene3D" id="3.40.50.720">
    <property type="entry name" value="NAD(P)-binding Rossmann-like Domain"/>
    <property type="match status" value="1"/>
</dbReference>
<sequence>MAWMVYGANGYTGRLIAELAVRRGETPILAGRSRDAVAELAGRLGLEHRVFALDAPQDARNALAGVEVVAHCAGPFSATSGPMVAACLATGTHYLDITGEIDVFEDIFRQHDAAERAGVVLLPGAGFDVVPTDCLAATLAAQLPTATSLDLAFVAEGGMSPGTAKTTVESGFAGGRVREDGELRAVPLGHRKAIAVFRSGPRRVSAVPWGDLSTAYRSTGIPNITTYTTLPGPVGTAQSVLAPLLRAPITQRIGKELADRLVSGPSEARRAASHCQVWGEARDEDGGRVSASLSGPNAYSLTADAVLRAVARLTEGGVVPGAHTPSSALGADFVTTLDGVEGP</sequence>
<evidence type="ECO:0000259" key="1">
    <source>
        <dbReference type="Pfam" id="PF03435"/>
    </source>
</evidence>
<name>A0A5B2XKP6_9PSEU</name>
<comment type="caution">
    <text evidence="2">The sequence shown here is derived from an EMBL/GenBank/DDBJ whole genome shotgun (WGS) entry which is preliminary data.</text>
</comment>
<feature type="domain" description="Saccharopine dehydrogenase NADP binding" evidence="1">
    <location>
        <begin position="4"/>
        <end position="121"/>
    </location>
</feature>
<gene>
    <name evidence="2" type="ORF">F0L68_07925</name>
</gene>
<keyword evidence="3" id="KW-1185">Reference proteome</keyword>
<dbReference type="AlphaFoldDB" id="A0A5B2XKP6"/>
<protein>
    <submittedName>
        <fullName evidence="2">NAD(P)H-binding protein</fullName>
    </submittedName>
</protein>
<dbReference type="PANTHER" id="PTHR43781:SF1">
    <property type="entry name" value="SACCHAROPINE DEHYDROGENASE"/>
    <property type="match status" value="1"/>
</dbReference>
<evidence type="ECO:0000313" key="3">
    <source>
        <dbReference type="Proteomes" id="UP000323454"/>
    </source>
</evidence>
<evidence type="ECO:0000313" key="2">
    <source>
        <dbReference type="EMBL" id="KAA2264337.1"/>
    </source>
</evidence>
<dbReference type="InterPro" id="IPR005097">
    <property type="entry name" value="Sacchrp_dh_NADP-bd"/>
</dbReference>
<dbReference type="Pfam" id="PF03435">
    <property type="entry name" value="Sacchrp_dh_NADP"/>
    <property type="match status" value="1"/>
</dbReference>
<reference evidence="2 3" key="2">
    <citation type="submission" date="2019-09" db="EMBL/GenBank/DDBJ databases">
        <authorList>
            <person name="Jin C."/>
        </authorList>
    </citation>
    <scope>NUCLEOTIDE SEQUENCE [LARGE SCALE GENOMIC DNA]</scope>
    <source>
        <strain evidence="2 3">AN110305</strain>
    </source>
</reference>
<dbReference type="EMBL" id="VUOB01000011">
    <property type="protein sequence ID" value="KAA2264337.1"/>
    <property type="molecule type" value="Genomic_DNA"/>
</dbReference>
<proteinExistence type="predicted"/>